<dbReference type="EMBL" id="LAZR01053307">
    <property type="protein sequence ID" value="KKK81038.1"/>
    <property type="molecule type" value="Genomic_DNA"/>
</dbReference>
<gene>
    <name evidence="1" type="ORF">LCGC14_2817510</name>
</gene>
<proteinExistence type="predicted"/>
<organism evidence="1">
    <name type="scientific">marine sediment metagenome</name>
    <dbReference type="NCBI Taxonomy" id="412755"/>
    <lineage>
        <taxon>unclassified sequences</taxon>
        <taxon>metagenomes</taxon>
        <taxon>ecological metagenomes</taxon>
    </lineage>
</organism>
<sequence length="46" mass="5012">LSIGLNWGETSEDNPDGMAKISLLKDAEKLAELLEGTYATFTQRLA</sequence>
<comment type="caution">
    <text evidence="1">The sequence shown here is derived from an EMBL/GenBank/DDBJ whole genome shotgun (WGS) entry which is preliminary data.</text>
</comment>
<accession>A0A0F8YI16</accession>
<reference evidence="1" key="1">
    <citation type="journal article" date="2015" name="Nature">
        <title>Complex archaea that bridge the gap between prokaryotes and eukaryotes.</title>
        <authorList>
            <person name="Spang A."/>
            <person name="Saw J.H."/>
            <person name="Jorgensen S.L."/>
            <person name="Zaremba-Niedzwiedzka K."/>
            <person name="Martijn J."/>
            <person name="Lind A.E."/>
            <person name="van Eijk R."/>
            <person name="Schleper C."/>
            <person name="Guy L."/>
            <person name="Ettema T.J."/>
        </authorList>
    </citation>
    <scope>NUCLEOTIDE SEQUENCE</scope>
</reference>
<evidence type="ECO:0000313" key="1">
    <source>
        <dbReference type="EMBL" id="KKK81038.1"/>
    </source>
</evidence>
<dbReference type="AlphaFoldDB" id="A0A0F8YI16"/>
<protein>
    <submittedName>
        <fullName evidence="1">Uncharacterized protein</fullName>
    </submittedName>
</protein>
<name>A0A0F8YI16_9ZZZZ</name>
<feature type="non-terminal residue" evidence="1">
    <location>
        <position position="1"/>
    </location>
</feature>